<dbReference type="Proteomes" id="UP001143480">
    <property type="component" value="Unassembled WGS sequence"/>
</dbReference>
<dbReference type="SUPFAM" id="SSF103647">
    <property type="entry name" value="TSP type-3 repeat"/>
    <property type="match status" value="1"/>
</dbReference>
<reference evidence="2" key="1">
    <citation type="journal article" date="2014" name="Int. J. Syst. Evol. Microbiol.">
        <title>Complete genome sequence of Corynebacterium casei LMG S-19264T (=DSM 44701T), isolated from a smear-ripened cheese.</title>
        <authorList>
            <consortium name="US DOE Joint Genome Institute (JGI-PGF)"/>
            <person name="Walter F."/>
            <person name="Albersmeier A."/>
            <person name="Kalinowski J."/>
            <person name="Ruckert C."/>
        </authorList>
    </citation>
    <scope>NUCLEOTIDE SEQUENCE</scope>
    <source>
        <strain evidence="2">VKM Ac-1321</strain>
    </source>
</reference>
<evidence type="ECO:0008006" key="4">
    <source>
        <dbReference type="Google" id="ProtNLM"/>
    </source>
</evidence>
<protein>
    <recommendedName>
        <fullName evidence="4">EF-hand domain-containing protein</fullName>
    </recommendedName>
</protein>
<organism evidence="2 3">
    <name type="scientific">Dactylosporangium matsuzakiense</name>
    <dbReference type="NCBI Taxonomy" id="53360"/>
    <lineage>
        <taxon>Bacteria</taxon>
        <taxon>Bacillati</taxon>
        <taxon>Actinomycetota</taxon>
        <taxon>Actinomycetes</taxon>
        <taxon>Micromonosporales</taxon>
        <taxon>Micromonosporaceae</taxon>
        <taxon>Dactylosporangium</taxon>
    </lineage>
</organism>
<proteinExistence type="predicted"/>
<feature type="compositionally biased region" description="Polar residues" evidence="1">
    <location>
        <begin position="166"/>
        <end position="175"/>
    </location>
</feature>
<dbReference type="RefSeq" id="WP_261962992.1">
    <property type="nucleotide sequence ID" value="NZ_BAAAXA010000003.1"/>
</dbReference>
<dbReference type="EMBL" id="BSFP01000007">
    <property type="protein sequence ID" value="GLL00162.1"/>
    <property type="molecule type" value="Genomic_DNA"/>
</dbReference>
<feature type="region of interest" description="Disordered" evidence="1">
    <location>
        <begin position="124"/>
        <end position="275"/>
    </location>
</feature>
<feature type="compositionally biased region" description="Gly residues" evidence="1">
    <location>
        <begin position="248"/>
        <end position="259"/>
    </location>
</feature>
<evidence type="ECO:0000313" key="3">
    <source>
        <dbReference type="Proteomes" id="UP001143480"/>
    </source>
</evidence>
<accession>A0A9W6NKT1</accession>
<feature type="region of interest" description="Disordered" evidence="1">
    <location>
        <begin position="319"/>
        <end position="356"/>
    </location>
</feature>
<evidence type="ECO:0000256" key="1">
    <source>
        <dbReference type="SAM" id="MobiDB-lite"/>
    </source>
</evidence>
<dbReference type="GO" id="GO:0005509">
    <property type="term" value="F:calcium ion binding"/>
    <property type="evidence" value="ECO:0007669"/>
    <property type="project" value="InterPro"/>
</dbReference>
<comment type="caution">
    <text evidence="2">The sequence shown here is derived from an EMBL/GenBank/DDBJ whole genome shotgun (WGS) entry which is preliminary data.</text>
</comment>
<name>A0A9W6NKT1_9ACTN</name>
<gene>
    <name evidence="2" type="ORF">GCM10017581_019020</name>
</gene>
<sequence>MSDFDEVLERLLGDPGFKAQLAADPGRALAGYHLSPDELDILQTQLGDAGGQRHVEQRTSKASMFGVFSSIGSGLGDVLHGGHGGGVAHTLGSGPGAPGGGAGADMGQRMHEVVEQQYGGRHAAVEPADAGPGSSIDHAVQDVGSGRHAVSEVSSSSSSHHTETSGTVYRASTYTGGLPQEPSGAAGAAAGLAGHHGGGQGSGLGAGLDDIGRQQGQGAGAVGGPAGHYGGGQGSGLGAGLDDIGRQQGQGAGAVGGLAGQVQGQVPGAAPTDGYHTRVDWDGDGRWDQHTYVNRPDGGVDIVVDTDGDGRAEFIGHDTDRDGLINSSEVDTDRDGTMDARYEDVNGDGWLDRRTR</sequence>
<feature type="compositionally biased region" description="Low complexity" evidence="1">
    <location>
        <begin position="183"/>
        <end position="193"/>
    </location>
</feature>
<feature type="compositionally biased region" description="Gly residues" evidence="1">
    <location>
        <begin position="215"/>
        <end position="239"/>
    </location>
</feature>
<evidence type="ECO:0000313" key="2">
    <source>
        <dbReference type="EMBL" id="GLL00162.1"/>
    </source>
</evidence>
<feature type="compositionally biased region" description="Basic and acidic residues" evidence="1">
    <location>
        <begin position="331"/>
        <end position="356"/>
    </location>
</feature>
<dbReference type="InterPro" id="IPR028974">
    <property type="entry name" value="TSP_type-3_rpt"/>
</dbReference>
<feature type="compositionally biased region" description="Low complexity" evidence="1">
    <location>
        <begin position="260"/>
        <end position="270"/>
    </location>
</feature>
<keyword evidence="3" id="KW-1185">Reference proteome</keyword>
<feature type="compositionally biased region" description="Gly residues" evidence="1">
    <location>
        <begin position="194"/>
        <end position="206"/>
    </location>
</feature>
<dbReference type="AlphaFoldDB" id="A0A9W6NKT1"/>
<reference evidence="2" key="2">
    <citation type="submission" date="2023-01" db="EMBL/GenBank/DDBJ databases">
        <authorList>
            <person name="Sun Q."/>
            <person name="Evtushenko L."/>
        </authorList>
    </citation>
    <scope>NUCLEOTIDE SEQUENCE</scope>
    <source>
        <strain evidence="2">VKM Ac-1321</strain>
    </source>
</reference>